<dbReference type="PROSITE" id="PS00107">
    <property type="entry name" value="PROTEIN_KINASE_ATP"/>
    <property type="match status" value="1"/>
</dbReference>
<dbReference type="GO" id="GO:0005524">
    <property type="term" value="F:ATP binding"/>
    <property type="evidence" value="ECO:0007669"/>
    <property type="project" value="UniProtKB-UniRule"/>
</dbReference>
<sequence length="335" mass="37297">MEKEDATVLSEYHIESQLGEGTYGVVFRARQKQTGALYAVKKLRLEGLGEGVPATAVREITLLQDLSPHPNIVRLLQVISRRHRLYLVFELMSSDLRKFIQKVAASAAPRPTTNAPWSAVPLEVTKHLTRQMLHALWFCHQNRIVHRDLKPGNVLVVDKLESEVAGAPTSSSALNPNDPRRYTCKLADFGLARTFELPLVTYTNEVVTLWYRAPEILLGENHYTPAVDVWSVGCIVGEMMLGRPLFRGESQLDQVQKIFNVVGTPSEDSWQGVSLLKGFSQILSQLPRCKGHNVPQLFDFTGDPEAGKFVAALLAPNPKDRPTAADALSLPWLTK</sequence>
<keyword evidence="2 4" id="KW-0547">Nucleotide-binding</keyword>
<dbReference type="Proteomes" id="UP000051952">
    <property type="component" value="Unassembled WGS sequence"/>
</dbReference>
<dbReference type="GO" id="GO:0030332">
    <property type="term" value="F:cyclin binding"/>
    <property type="evidence" value="ECO:0007669"/>
    <property type="project" value="TreeGrafter"/>
</dbReference>
<dbReference type="FunFam" id="1.10.510.10:FF:000611">
    <property type="entry name" value="CMGC family protein kinase"/>
    <property type="match status" value="1"/>
</dbReference>
<organism evidence="7 8">
    <name type="scientific">Bodo saltans</name>
    <name type="common">Flagellated protozoan</name>
    <dbReference type="NCBI Taxonomy" id="75058"/>
    <lineage>
        <taxon>Eukaryota</taxon>
        <taxon>Discoba</taxon>
        <taxon>Euglenozoa</taxon>
        <taxon>Kinetoplastea</taxon>
        <taxon>Metakinetoplastina</taxon>
        <taxon>Eubodonida</taxon>
        <taxon>Bodonidae</taxon>
        <taxon>Bodo</taxon>
    </lineage>
</organism>
<dbReference type="PANTHER" id="PTHR24056:SF417">
    <property type="entry name" value="CONTROL PROTEIN 2 HOMOLOG 6, PUTATIVE-RELATED"/>
    <property type="match status" value="1"/>
</dbReference>
<dbReference type="OMA" id="FEMSVQT"/>
<dbReference type="SMART" id="SM00220">
    <property type="entry name" value="S_TKc"/>
    <property type="match status" value="1"/>
</dbReference>
<evidence type="ECO:0000256" key="1">
    <source>
        <dbReference type="ARBA" id="ARBA00006485"/>
    </source>
</evidence>
<feature type="binding site" evidence="4">
    <location>
        <position position="42"/>
    </location>
    <ligand>
        <name>ATP</name>
        <dbReference type="ChEBI" id="CHEBI:30616"/>
    </ligand>
</feature>
<feature type="domain" description="Protein kinase" evidence="6">
    <location>
        <begin position="12"/>
        <end position="333"/>
    </location>
</feature>
<dbReference type="SUPFAM" id="SSF56112">
    <property type="entry name" value="Protein kinase-like (PK-like)"/>
    <property type="match status" value="1"/>
</dbReference>
<keyword evidence="3 4" id="KW-0067">ATP-binding</keyword>
<dbReference type="GO" id="GO:0007165">
    <property type="term" value="P:signal transduction"/>
    <property type="evidence" value="ECO:0007669"/>
    <property type="project" value="TreeGrafter"/>
</dbReference>
<evidence type="ECO:0000256" key="3">
    <source>
        <dbReference type="ARBA" id="ARBA00022840"/>
    </source>
</evidence>
<reference evidence="8" key="1">
    <citation type="submission" date="2015-09" db="EMBL/GenBank/DDBJ databases">
        <authorList>
            <consortium name="Pathogen Informatics"/>
        </authorList>
    </citation>
    <scope>NUCLEOTIDE SEQUENCE [LARGE SCALE GENOMIC DNA]</scope>
    <source>
        <strain evidence="8">Lake Konstanz</strain>
    </source>
</reference>
<keyword evidence="5" id="KW-0723">Serine/threonine-protein kinase</keyword>
<evidence type="ECO:0000256" key="5">
    <source>
        <dbReference type="RuleBase" id="RU000304"/>
    </source>
</evidence>
<dbReference type="EMBL" id="CYKH01002220">
    <property type="protein sequence ID" value="CUG94117.1"/>
    <property type="molecule type" value="Genomic_DNA"/>
</dbReference>
<evidence type="ECO:0000256" key="4">
    <source>
        <dbReference type="PROSITE-ProRule" id="PRU10141"/>
    </source>
</evidence>
<dbReference type="PANTHER" id="PTHR24056">
    <property type="entry name" value="CELL DIVISION PROTEIN KINASE"/>
    <property type="match status" value="1"/>
</dbReference>
<comment type="similarity">
    <text evidence="1">Belongs to the protein kinase superfamily. CMGC Ser/Thr protein kinase family. CDC2/CDKX subfamily.</text>
</comment>
<dbReference type="AlphaFoldDB" id="A0A0S4JZV2"/>
<dbReference type="FunFam" id="3.30.200.20:FF:000927">
    <property type="entry name" value="Cyclin-dependent kinase 2"/>
    <property type="match status" value="1"/>
</dbReference>
<dbReference type="CDD" id="cd07829">
    <property type="entry name" value="STKc_CDK_like"/>
    <property type="match status" value="1"/>
</dbReference>
<proteinExistence type="inferred from homology"/>
<dbReference type="InterPro" id="IPR011009">
    <property type="entry name" value="Kinase-like_dom_sf"/>
</dbReference>
<dbReference type="Pfam" id="PF00069">
    <property type="entry name" value="Pkinase"/>
    <property type="match status" value="1"/>
</dbReference>
<accession>A0A0S4JZV2</accession>
<keyword evidence="7" id="KW-0418">Kinase</keyword>
<dbReference type="GO" id="GO:0010468">
    <property type="term" value="P:regulation of gene expression"/>
    <property type="evidence" value="ECO:0007669"/>
    <property type="project" value="TreeGrafter"/>
</dbReference>
<dbReference type="InterPro" id="IPR017441">
    <property type="entry name" value="Protein_kinase_ATP_BS"/>
</dbReference>
<dbReference type="PROSITE" id="PS00108">
    <property type="entry name" value="PROTEIN_KINASE_ST"/>
    <property type="match status" value="1"/>
</dbReference>
<dbReference type="GO" id="GO:0000307">
    <property type="term" value="C:cyclin-dependent protein kinase holoenzyme complex"/>
    <property type="evidence" value="ECO:0007669"/>
    <property type="project" value="TreeGrafter"/>
</dbReference>
<dbReference type="PROSITE" id="PS50011">
    <property type="entry name" value="PROTEIN_KINASE_DOM"/>
    <property type="match status" value="1"/>
</dbReference>
<dbReference type="GO" id="GO:0004693">
    <property type="term" value="F:cyclin-dependent protein serine/threonine kinase activity"/>
    <property type="evidence" value="ECO:0007669"/>
    <property type="project" value="TreeGrafter"/>
</dbReference>
<gene>
    <name evidence="7" type="ORF">BSAL_46580</name>
</gene>
<dbReference type="InterPro" id="IPR000719">
    <property type="entry name" value="Prot_kinase_dom"/>
</dbReference>
<keyword evidence="8" id="KW-1185">Reference proteome</keyword>
<dbReference type="GO" id="GO:0010389">
    <property type="term" value="P:regulation of G2/M transition of mitotic cell cycle"/>
    <property type="evidence" value="ECO:0007669"/>
    <property type="project" value="TreeGrafter"/>
</dbReference>
<dbReference type="Gene3D" id="1.10.510.10">
    <property type="entry name" value="Transferase(Phosphotransferase) domain 1"/>
    <property type="match status" value="1"/>
</dbReference>
<dbReference type="GO" id="GO:0000082">
    <property type="term" value="P:G1/S transition of mitotic cell cycle"/>
    <property type="evidence" value="ECO:0007669"/>
    <property type="project" value="TreeGrafter"/>
</dbReference>
<dbReference type="Gene3D" id="3.30.200.20">
    <property type="entry name" value="Phosphorylase Kinase, domain 1"/>
    <property type="match status" value="1"/>
</dbReference>
<dbReference type="GO" id="GO:0005634">
    <property type="term" value="C:nucleus"/>
    <property type="evidence" value="ECO:0007669"/>
    <property type="project" value="TreeGrafter"/>
</dbReference>
<evidence type="ECO:0000313" key="7">
    <source>
        <dbReference type="EMBL" id="CUG94117.1"/>
    </source>
</evidence>
<dbReference type="VEuPathDB" id="TriTrypDB:BSAL_46580"/>
<dbReference type="InterPro" id="IPR050108">
    <property type="entry name" value="CDK"/>
</dbReference>
<dbReference type="GO" id="GO:0005737">
    <property type="term" value="C:cytoplasm"/>
    <property type="evidence" value="ECO:0007669"/>
    <property type="project" value="TreeGrafter"/>
</dbReference>
<evidence type="ECO:0000256" key="2">
    <source>
        <dbReference type="ARBA" id="ARBA00022741"/>
    </source>
</evidence>
<dbReference type="InterPro" id="IPR008271">
    <property type="entry name" value="Ser/Thr_kinase_AS"/>
</dbReference>
<protein>
    <submittedName>
        <fullName evidence="7">CDC2-related protein kinase, putative</fullName>
    </submittedName>
</protein>
<keyword evidence="7" id="KW-0808">Transferase</keyword>
<evidence type="ECO:0000313" key="8">
    <source>
        <dbReference type="Proteomes" id="UP000051952"/>
    </source>
</evidence>
<name>A0A0S4JZV2_BODSA</name>
<evidence type="ECO:0000259" key="6">
    <source>
        <dbReference type="PROSITE" id="PS50011"/>
    </source>
</evidence>
<dbReference type="OrthoDB" id="255890at2759"/>